<sequence length="336" mass="38983">MLKFLKIYFFALIFMLFYGCSNERTVFILSSYDDKDVCGQPQVQGAIDALKRDFSDLTIEVTYLDSRRISHQELEKRCDDFTEKVKSRKPLLILTTDDAAFQCAAKHFMGEEIPVVFSGINVTPEHYNEKYHFLRERKPIKNFTGVYERLFIPRQIELVEALTGKVDKVAVIYSRDFMGETLKEQVIYELKDRVLKTRIVFYPVSNFSELNKASEELNKRKDIIAYFPFVMSIKNDKILTIRDVAQILTGKIKKIDLAINKQFVELGFFGGFSVDFYQMGYRAGQMASHVLKTGKIKDIEVEDADKYVKVINLKRARDINLSLTDKVISLFDEVIK</sequence>
<protein>
    <recommendedName>
        <fullName evidence="3">ABC transporter substrate-binding protein</fullName>
    </recommendedName>
</protein>
<dbReference type="PANTHER" id="PTHR35271:SF1">
    <property type="entry name" value="ABC TRANSPORTER, SUBSTRATE-BINDING LIPOPROTEIN"/>
    <property type="match status" value="1"/>
</dbReference>
<evidence type="ECO:0000313" key="1">
    <source>
        <dbReference type="EMBL" id="PMP70516.1"/>
    </source>
</evidence>
<proteinExistence type="predicted"/>
<dbReference type="AlphaFoldDB" id="A0A2J6WJF1"/>
<organism evidence="1 2">
    <name type="scientific">Thermodesulfovibrio aggregans</name>
    <dbReference type="NCBI Taxonomy" id="86166"/>
    <lineage>
        <taxon>Bacteria</taxon>
        <taxon>Pseudomonadati</taxon>
        <taxon>Nitrospirota</taxon>
        <taxon>Thermodesulfovibrionia</taxon>
        <taxon>Thermodesulfovibrionales</taxon>
        <taxon>Thermodesulfovibrionaceae</taxon>
        <taxon>Thermodesulfovibrio</taxon>
    </lineage>
</organism>
<dbReference type="PROSITE" id="PS51257">
    <property type="entry name" value="PROKAR_LIPOPROTEIN"/>
    <property type="match status" value="1"/>
</dbReference>
<dbReference type="Proteomes" id="UP000242288">
    <property type="component" value="Unassembled WGS sequence"/>
</dbReference>
<reference evidence="1 2" key="1">
    <citation type="submission" date="2018-01" db="EMBL/GenBank/DDBJ databases">
        <title>Metagenomic assembled genomes from two thermal pools in the Uzon Caldera, Kamchatka, Russia.</title>
        <authorList>
            <person name="Wilkins L."/>
            <person name="Ettinger C."/>
        </authorList>
    </citation>
    <scope>NUCLEOTIDE SEQUENCE [LARGE SCALE GENOMIC DNA]</scope>
    <source>
        <strain evidence="1">ZAV-04</strain>
    </source>
</reference>
<comment type="caution">
    <text evidence="1">The sequence shown here is derived from an EMBL/GenBank/DDBJ whole genome shotgun (WGS) entry which is preliminary data.</text>
</comment>
<dbReference type="PANTHER" id="PTHR35271">
    <property type="entry name" value="ABC TRANSPORTER, SUBSTRATE-BINDING LIPOPROTEIN-RELATED"/>
    <property type="match status" value="1"/>
</dbReference>
<gene>
    <name evidence="1" type="ORF">C0186_04845</name>
</gene>
<dbReference type="InterPro" id="IPR007487">
    <property type="entry name" value="ABC_transpt-TYRBP-like"/>
</dbReference>
<evidence type="ECO:0000313" key="2">
    <source>
        <dbReference type="Proteomes" id="UP000242288"/>
    </source>
</evidence>
<dbReference type="EMBL" id="PNIO01000040">
    <property type="protein sequence ID" value="PMP70516.1"/>
    <property type="molecule type" value="Genomic_DNA"/>
</dbReference>
<accession>A0A2J6WJF1</accession>
<dbReference type="Gene3D" id="3.40.50.2300">
    <property type="match status" value="2"/>
</dbReference>
<dbReference type="Pfam" id="PF04392">
    <property type="entry name" value="ABC_sub_bind"/>
    <property type="match status" value="1"/>
</dbReference>
<name>A0A2J6WJF1_9BACT</name>
<evidence type="ECO:0008006" key="3">
    <source>
        <dbReference type="Google" id="ProtNLM"/>
    </source>
</evidence>